<dbReference type="NCBIfam" id="TIGR00915">
    <property type="entry name" value="2A0602"/>
    <property type="match status" value="1"/>
</dbReference>
<name>A0AA35UFJ4_METCP</name>
<feature type="transmembrane region" description="Helical" evidence="9">
    <location>
        <begin position="369"/>
        <end position="391"/>
    </location>
</feature>
<organism evidence="10 11">
    <name type="scientific">Methylococcus capsulatus</name>
    <dbReference type="NCBI Taxonomy" id="414"/>
    <lineage>
        <taxon>Bacteria</taxon>
        <taxon>Pseudomonadati</taxon>
        <taxon>Pseudomonadota</taxon>
        <taxon>Gammaproteobacteria</taxon>
        <taxon>Methylococcales</taxon>
        <taxon>Methylococcaceae</taxon>
        <taxon>Methylococcus</taxon>
    </lineage>
</organism>
<keyword evidence="8 9" id="KW-0472">Membrane</keyword>
<dbReference type="InterPro" id="IPR027463">
    <property type="entry name" value="AcrB_DN_DC_subdom"/>
</dbReference>
<evidence type="ECO:0000256" key="9">
    <source>
        <dbReference type="RuleBase" id="RU364070"/>
    </source>
</evidence>
<feature type="transmembrane region" description="Helical" evidence="9">
    <location>
        <begin position="472"/>
        <end position="499"/>
    </location>
</feature>
<feature type="transmembrane region" description="Helical" evidence="9">
    <location>
        <begin position="12"/>
        <end position="35"/>
    </location>
</feature>
<dbReference type="GO" id="GO:0015562">
    <property type="term" value="F:efflux transmembrane transporter activity"/>
    <property type="evidence" value="ECO:0007669"/>
    <property type="project" value="InterPro"/>
</dbReference>
<feature type="transmembrane region" description="Helical" evidence="9">
    <location>
        <begin position="933"/>
        <end position="954"/>
    </location>
</feature>
<keyword evidence="3 9" id="KW-0813">Transport</keyword>
<dbReference type="GO" id="GO:0009636">
    <property type="term" value="P:response to toxic substance"/>
    <property type="evidence" value="ECO:0007669"/>
    <property type="project" value="UniProtKB-ARBA"/>
</dbReference>
<dbReference type="FunFam" id="1.20.1640.10:FF:000001">
    <property type="entry name" value="Efflux pump membrane transporter"/>
    <property type="match status" value="1"/>
</dbReference>
<dbReference type="Gene3D" id="3.30.70.1320">
    <property type="entry name" value="Multidrug efflux transporter AcrB pore domain like"/>
    <property type="match status" value="1"/>
</dbReference>
<dbReference type="RefSeq" id="WP_017365313.1">
    <property type="nucleotide sequence ID" value="NZ_CP079096.1"/>
</dbReference>
<sequence length="1055" mass="114311">MKFAHFFIDRPRFAIVLSVITVLIGGIAMFALPIAQYPEVVPPTIVVSTTYPGANPKVIAETVAAPIEQEVNGVERMLYMSSQSTSDGQMQLTITFEIGTDMDIAQMQVQNRVSNALPKLPEDVRRQGVTTKKSSPDILLVIHLVSPNQRYDQLYLSNYALLNIRDQILRLAGVGDVRTFGAGDYSMRVWLDPTRIAALNMTAGDVVRAIREQNIQVPAGVIGQPPLDGSPDFQLNVNTMGRLASVEQFGAIIVKYGEGGSLVRLRDVARIELGANRYSLRSQLNNEDAVAMPISLRPGANALDTARRIKSKMQTLKQRFPEGVDYRIVYDTTIFVEQSLDAVTRTFFEALALVVLVVLVFLQTWRAAIIPLLAVPVSIVGTFAVMAALGYSLNNLSLFGLVLAIGIVVDDAIVVVENVERHIGLGLSVKEAARQAMREVTGPIIAISVVLGAVFIPAAFVSGINGQFYRQFAVTIAASTLISAFNSLTLSPALAAVLLEPHHARKDRLSLWIDRLFGWLFRGFNRGFDACSNGYAGLVKRLLRLSGVVLALYGGLLTFTGYEFERVPGGFIPLQDKGYLVVFAQLPEAASLERTDAVLHRASEIILAQPGVQGTVAFPGFSVVSGANTSNAGTIFVPLEPFEERVAKGLSAQRILGELQPKLGGVKEAFIGIFPPPPILGLGSLGGFKLQIQDRGNEGFDALNGALQAALDAGRQTPGLAGLFTSFQNNVPQLYVDIDRVKAKSQGIPLSEIFDTMQIYLGSLYVNDLNLFGRTYQVTAQADGEYRREPEDIGRLKTRNAAGAMVPLAALMTVREISGPERVLRYNMYPAAEINGSPAPGVSSGQAIALMEELLRRTLPLSMDFEWTELTYQQILAGDTAVYVFALSSLLVFLVLVALYESWILPLAIVLIVPMTLMCALGGVWLRSGDNNIFTQIALLVLVGLAAKNAILIVEFAKTRREQGVDAMAAALEACRLRFRPILMTSFAFIMGVLPLMFATGAGAEMRQALGVPVFFGMLGVTVFGLLFTPVFYHVLQRLADRSRGHAVPAAGGSG</sequence>
<comment type="similarity">
    <text evidence="2 9">Belongs to the resistance-nodulation-cell division (RND) (TC 2.A.6) family.</text>
</comment>
<dbReference type="Gene3D" id="1.20.1640.10">
    <property type="entry name" value="Multidrug efflux transporter AcrB transmembrane domain"/>
    <property type="match status" value="2"/>
</dbReference>
<feature type="transmembrane region" description="Helical" evidence="9">
    <location>
        <begin position="1014"/>
        <end position="1036"/>
    </location>
</feature>
<feature type="transmembrane region" description="Helical" evidence="9">
    <location>
        <begin position="907"/>
        <end position="927"/>
    </location>
</feature>
<feature type="transmembrane region" description="Helical" evidence="9">
    <location>
        <begin position="342"/>
        <end position="362"/>
    </location>
</feature>
<dbReference type="Pfam" id="PF00873">
    <property type="entry name" value="ACR_tran"/>
    <property type="match status" value="1"/>
</dbReference>
<dbReference type="FunFam" id="3.30.70.1430:FF:000001">
    <property type="entry name" value="Efflux pump membrane transporter"/>
    <property type="match status" value="1"/>
</dbReference>
<dbReference type="EMBL" id="OX458332">
    <property type="protein sequence ID" value="CAI8878571.1"/>
    <property type="molecule type" value="Genomic_DNA"/>
</dbReference>
<dbReference type="InterPro" id="IPR001036">
    <property type="entry name" value="Acrflvin-R"/>
</dbReference>
<protein>
    <recommendedName>
        <fullName evidence="9">Efflux pump membrane transporter</fullName>
    </recommendedName>
</protein>
<gene>
    <name evidence="10" type="primary">bepE</name>
    <name evidence="10" type="ORF">MCNOR_3016</name>
</gene>
<dbReference type="NCBIfam" id="NF000282">
    <property type="entry name" value="RND_permease_1"/>
    <property type="match status" value="1"/>
</dbReference>
<dbReference type="Gene3D" id="3.30.2090.10">
    <property type="entry name" value="Multidrug efflux transporter AcrB TolC docking domain, DN and DC subdomains"/>
    <property type="match status" value="2"/>
</dbReference>
<comment type="subcellular location">
    <subcellularLocation>
        <location evidence="1 9">Cell inner membrane</location>
        <topology evidence="1 9">Multi-pass membrane protein</topology>
    </subcellularLocation>
</comment>
<dbReference type="PANTHER" id="PTHR32063:SF11">
    <property type="entry name" value="CATION OR DRUG EFFLUX SYSTEM PROTEIN"/>
    <property type="match status" value="1"/>
</dbReference>
<evidence type="ECO:0000256" key="8">
    <source>
        <dbReference type="ARBA" id="ARBA00023136"/>
    </source>
</evidence>
<evidence type="ECO:0000313" key="11">
    <source>
        <dbReference type="Proteomes" id="UP001158598"/>
    </source>
</evidence>
<dbReference type="SUPFAM" id="SSF82714">
    <property type="entry name" value="Multidrug efflux transporter AcrB TolC docking domain, DN and DC subdomains"/>
    <property type="match status" value="2"/>
</dbReference>
<keyword evidence="6 9" id="KW-0812">Transmembrane</keyword>
<keyword evidence="7 9" id="KW-1133">Transmembrane helix</keyword>
<evidence type="ECO:0000256" key="7">
    <source>
        <dbReference type="ARBA" id="ARBA00022989"/>
    </source>
</evidence>
<evidence type="ECO:0000256" key="3">
    <source>
        <dbReference type="ARBA" id="ARBA00022448"/>
    </source>
</evidence>
<evidence type="ECO:0000256" key="2">
    <source>
        <dbReference type="ARBA" id="ARBA00010942"/>
    </source>
</evidence>
<feature type="transmembrane region" description="Helical" evidence="9">
    <location>
        <begin position="440"/>
        <end position="460"/>
    </location>
</feature>
<accession>A0AA35UFJ4</accession>
<feature type="transmembrane region" description="Helical" evidence="9">
    <location>
        <begin position="542"/>
        <end position="562"/>
    </location>
</feature>
<dbReference type="AlphaFoldDB" id="A0AA35UFJ4"/>
<dbReference type="PRINTS" id="PR00702">
    <property type="entry name" value="ACRIFLAVINRP"/>
</dbReference>
<evidence type="ECO:0000256" key="1">
    <source>
        <dbReference type="ARBA" id="ARBA00004429"/>
    </source>
</evidence>
<dbReference type="Proteomes" id="UP001158598">
    <property type="component" value="Chromosome"/>
</dbReference>
<proteinExistence type="inferred from homology"/>
<dbReference type="GO" id="GO:0042910">
    <property type="term" value="F:xenobiotic transmembrane transporter activity"/>
    <property type="evidence" value="ECO:0007669"/>
    <property type="project" value="TreeGrafter"/>
</dbReference>
<evidence type="ECO:0000256" key="5">
    <source>
        <dbReference type="ARBA" id="ARBA00022519"/>
    </source>
</evidence>
<evidence type="ECO:0000256" key="6">
    <source>
        <dbReference type="ARBA" id="ARBA00022692"/>
    </source>
</evidence>
<feature type="transmembrane region" description="Helical" evidence="9">
    <location>
        <begin position="982"/>
        <end position="1002"/>
    </location>
</feature>
<dbReference type="InterPro" id="IPR004764">
    <property type="entry name" value="MdtF-like"/>
</dbReference>
<feature type="transmembrane region" description="Helical" evidence="9">
    <location>
        <begin position="881"/>
        <end position="900"/>
    </location>
</feature>
<feature type="transmembrane region" description="Helical" evidence="9">
    <location>
        <begin position="397"/>
        <end position="419"/>
    </location>
</feature>
<keyword evidence="4" id="KW-1003">Cell membrane</keyword>
<keyword evidence="5 9" id="KW-0997">Cell inner membrane</keyword>
<dbReference type="FunFam" id="3.30.2090.10:FF:000007">
    <property type="entry name" value="Efflux pump membrane transporter"/>
    <property type="match status" value="1"/>
</dbReference>
<dbReference type="Gene3D" id="3.30.70.1430">
    <property type="entry name" value="Multidrug efflux transporter AcrB pore domain"/>
    <property type="match status" value="2"/>
</dbReference>
<evidence type="ECO:0000256" key="4">
    <source>
        <dbReference type="ARBA" id="ARBA00022475"/>
    </source>
</evidence>
<evidence type="ECO:0000313" key="10">
    <source>
        <dbReference type="EMBL" id="CAI8878571.1"/>
    </source>
</evidence>
<dbReference type="SUPFAM" id="SSF82693">
    <property type="entry name" value="Multidrug efflux transporter AcrB pore domain, PN1, PN2, PC1 and PC2 subdomains"/>
    <property type="match status" value="4"/>
</dbReference>
<dbReference type="SUPFAM" id="SSF82866">
    <property type="entry name" value="Multidrug efflux transporter AcrB transmembrane domain"/>
    <property type="match status" value="2"/>
</dbReference>
<dbReference type="GO" id="GO:0005886">
    <property type="term" value="C:plasma membrane"/>
    <property type="evidence" value="ECO:0007669"/>
    <property type="project" value="UniProtKB-SubCell"/>
</dbReference>
<dbReference type="Gene3D" id="3.30.70.1440">
    <property type="entry name" value="Multidrug efflux transporter AcrB pore domain"/>
    <property type="match status" value="1"/>
</dbReference>
<reference evidence="10" key="1">
    <citation type="submission" date="2023-03" db="EMBL/GenBank/DDBJ databases">
        <authorList>
            <person name="Pearce D."/>
        </authorList>
    </citation>
    <scope>NUCLEOTIDE SEQUENCE</scope>
    <source>
        <strain evidence="10">Mc</strain>
    </source>
</reference>
<dbReference type="PANTHER" id="PTHR32063">
    <property type="match status" value="1"/>
</dbReference>